<name>A0A2Z6S716_9GLOM</name>
<evidence type="ECO:0000313" key="4">
    <source>
        <dbReference type="Proteomes" id="UP000247702"/>
    </source>
</evidence>
<organism evidence="2 4">
    <name type="scientific">Rhizophagus clarus</name>
    <dbReference type="NCBI Taxonomy" id="94130"/>
    <lineage>
        <taxon>Eukaryota</taxon>
        <taxon>Fungi</taxon>
        <taxon>Fungi incertae sedis</taxon>
        <taxon>Mucoromycota</taxon>
        <taxon>Glomeromycotina</taxon>
        <taxon>Glomeromycetes</taxon>
        <taxon>Glomerales</taxon>
        <taxon>Glomeraceae</taxon>
        <taxon>Rhizophagus</taxon>
    </lineage>
</organism>
<reference evidence="2 4" key="1">
    <citation type="submission" date="2017-11" db="EMBL/GenBank/DDBJ databases">
        <title>The genome of Rhizophagus clarus HR1 reveals common genetic basis of auxotrophy among arbuscular mycorrhizal fungi.</title>
        <authorList>
            <person name="Kobayashi Y."/>
        </authorList>
    </citation>
    <scope>NUCLEOTIDE SEQUENCE [LARGE SCALE GENOMIC DNA]</scope>
    <source>
        <strain evidence="2 4">HR1</strain>
    </source>
</reference>
<dbReference type="Proteomes" id="UP000615446">
    <property type="component" value="Unassembled WGS sequence"/>
</dbReference>
<dbReference type="EMBL" id="BLAL01000034">
    <property type="protein sequence ID" value="GES77903.1"/>
    <property type="molecule type" value="Genomic_DNA"/>
</dbReference>
<protein>
    <submittedName>
        <fullName evidence="2">Uncharacterized protein</fullName>
    </submittedName>
</protein>
<evidence type="ECO:0000313" key="2">
    <source>
        <dbReference type="EMBL" id="GBB99928.1"/>
    </source>
</evidence>
<dbReference type="EMBL" id="BEXD01002990">
    <property type="protein sequence ID" value="GBB99928.1"/>
    <property type="molecule type" value="Genomic_DNA"/>
</dbReference>
<proteinExistence type="predicted"/>
<dbReference type="Proteomes" id="UP000247702">
    <property type="component" value="Unassembled WGS sequence"/>
</dbReference>
<sequence>MAKIRLFYISKVNDKLKYTSSKYSKDELKDMINELLNNLEKDLKRNKPERKIGEQYEIPNHIVSVLILENIFDINNIPFIKDPEDNDENDDENDDKDKDNDDDDNENNNNSKDIKKSIMDYDIEELAAKYCE</sequence>
<dbReference type="OrthoDB" id="2407927at2759"/>
<evidence type="ECO:0000256" key="1">
    <source>
        <dbReference type="SAM" id="MobiDB-lite"/>
    </source>
</evidence>
<comment type="caution">
    <text evidence="2">The sequence shown here is derived from an EMBL/GenBank/DDBJ whole genome shotgun (WGS) entry which is preliminary data.</text>
</comment>
<feature type="region of interest" description="Disordered" evidence="1">
    <location>
        <begin position="79"/>
        <end position="117"/>
    </location>
</feature>
<feature type="compositionally biased region" description="Acidic residues" evidence="1">
    <location>
        <begin position="84"/>
        <end position="106"/>
    </location>
</feature>
<keyword evidence="4" id="KW-1185">Reference proteome</keyword>
<dbReference type="AlphaFoldDB" id="A0A2Z6S716"/>
<gene>
    <name evidence="3" type="ORF">RCL2_000523200</name>
    <name evidence="2" type="ORF">RclHR1_03690001</name>
</gene>
<evidence type="ECO:0000313" key="3">
    <source>
        <dbReference type="EMBL" id="GES77903.1"/>
    </source>
</evidence>
<accession>A0A2Z6S716</accession>
<reference evidence="3" key="2">
    <citation type="submission" date="2019-10" db="EMBL/GenBank/DDBJ databases">
        <title>Conservation and host-specific expression of non-tandemly repeated heterogenous ribosome RNA gene in arbuscular mycorrhizal fungi.</title>
        <authorList>
            <person name="Maeda T."/>
            <person name="Kobayashi Y."/>
            <person name="Nakagawa T."/>
            <person name="Ezawa T."/>
            <person name="Yamaguchi K."/>
            <person name="Bino T."/>
            <person name="Nishimoto Y."/>
            <person name="Shigenobu S."/>
            <person name="Kawaguchi M."/>
        </authorList>
    </citation>
    <scope>NUCLEOTIDE SEQUENCE</scope>
    <source>
        <strain evidence="3">HR1</strain>
    </source>
</reference>